<keyword evidence="1" id="KW-0472">Membrane</keyword>
<protein>
    <submittedName>
        <fullName evidence="2">Uncharacterized protein</fullName>
    </submittedName>
</protein>
<name>A0ABT2QMW5_9STAP</name>
<evidence type="ECO:0000256" key="1">
    <source>
        <dbReference type="SAM" id="Phobius"/>
    </source>
</evidence>
<keyword evidence="3" id="KW-1185">Reference proteome</keyword>
<evidence type="ECO:0000313" key="2">
    <source>
        <dbReference type="EMBL" id="MCU5745319.1"/>
    </source>
</evidence>
<sequence length="272" mass="31113">MKVILIGESNRYTQVVTAILQRGLSPRSIVQHLTPRDVNVFDKHSIEGLISRKDIVIYAEAQSTLPKGLKQGRSNLMHGLAIQLLQQCARCVYVIRGMRAQSYFKYLKLLRLPFTPLLLSQSLLESSSTAHSVQEFDSMNHSYITAYLQYYAQYLQYITLGLVRVKLDSEQYDITLLKLASLIKMTINDMSNKAVRLSIVDGCLVKKGVESAGHFIFKVTEDSDNKVTLLTALVNFKPQLPWWVYRLTQAPLHAMVMYGFQFYLRKKQAKSR</sequence>
<keyword evidence="1" id="KW-0812">Transmembrane</keyword>
<proteinExistence type="predicted"/>
<dbReference type="RefSeq" id="WP_262853757.1">
    <property type="nucleotide sequence ID" value="NZ_JAOPKZ010000002.1"/>
</dbReference>
<accession>A0ABT2QMW5</accession>
<gene>
    <name evidence="2" type="ORF">N9R04_01110</name>
</gene>
<feature type="transmembrane region" description="Helical" evidence="1">
    <location>
        <begin position="242"/>
        <end position="264"/>
    </location>
</feature>
<dbReference type="EMBL" id="JAOPKZ010000002">
    <property type="protein sequence ID" value="MCU5745319.1"/>
    <property type="molecule type" value="Genomic_DNA"/>
</dbReference>
<reference evidence="2 3" key="1">
    <citation type="journal article" date="2023" name="Int. J. Syst. Evol. Microbiol.">
        <title>Streptococcus sciuri sp. nov., Staphylococcus marylandisciuri sp. nov. and Staphylococcus americanisciuri sp. nov., isolated from faeces of eastern grey squirrel (Sciurus carolinensis).</title>
        <authorList>
            <person name="Volokhov D.V."/>
            <person name="Zagorodnyaya T.A."/>
            <person name="Furtak V.A."/>
            <person name="Nattanmai G."/>
            <person name="Randall L."/>
            <person name="Jose S."/>
            <person name="Gao Y."/>
            <person name="Eisenberg T."/>
            <person name="Delmonte P."/>
            <person name="Blom J."/>
            <person name="Mitchell K.K."/>
        </authorList>
    </citation>
    <scope>NUCLEOTIDE SEQUENCE [LARGE SCALE GENOMIC DNA]</scope>
    <source>
        <strain evidence="2 3">SQ8-PEA</strain>
    </source>
</reference>
<organism evidence="2 3">
    <name type="scientific">Staphylococcus marylandisciuri</name>
    <dbReference type="NCBI Taxonomy" id="2981529"/>
    <lineage>
        <taxon>Bacteria</taxon>
        <taxon>Bacillati</taxon>
        <taxon>Bacillota</taxon>
        <taxon>Bacilli</taxon>
        <taxon>Bacillales</taxon>
        <taxon>Staphylococcaceae</taxon>
        <taxon>Staphylococcus</taxon>
    </lineage>
</organism>
<dbReference type="Proteomes" id="UP001209553">
    <property type="component" value="Unassembled WGS sequence"/>
</dbReference>
<evidence type="ECO:0000313" key="3">
    <source>
        <dbReference type="Proteomes" id="UP001209553"/>
    </source>
</evidence>
<comment type="caution">
    <text evidence="2">The sequence shown here is derived from an EMBL/GenBank/DDBJ whole genome shotgun (WGS) entry which is preliminary data.</text>
</comment>
<keyword evidence="1" id="KW-1133">Transmembrane helix</keyword>